<feature type="compositionally biased region" description="Polar residues" evidence="2">
    <location>
        <begin position="227"/>
        <end position="243"/>
    </location>
</feature>
<feature type="region of interest" description="Disordered" evidence="2">
    <location>
        <begin position="155"/>
        <end position="248"/>
    </location>
</feature>
<keyword evidence="1 4" id="KW-0378">Hydrolase</keyword>
<dbReference type="EC" id="3.4.19.12" evidence="1"/>
<organism evidence="4 5">
    <name type="scientific">Gracilariopsis chorda</name>
    <dbReference type="NCBI Taxonomy" id="448386"/>
    <lineage>
        <taxon>Eukaryota</taxon>
        <taxon>Rhodophyta</taxon>
        <taxon>Florideophyceae</taxon>
        <taxon>Rhodymeniophycidae</taxon>
        <taxon>Gracilariales</taxon>
        <taxon>Gracilariaceae</taxon>
        <taxon>Gracilariopsis</taxon>
    </lineage>
</organism>
<dbReference type="GO" id="GO:0004843">
    <property type="term" value="F:cysteine-type deubiquitinase activity"/>
    <property type="evidence" value="ECO:0007669"/>
    <property type="project" value="UniProtKB-UniRule"/>
</dbReference>
<evidence type="ECO:0000256" key="1">
    <source>
        <dbReference type="RuleBase" id="RU366025"/>
    </source>
</evidence>
<dbReference type="GO" id="GO:0005829">
    <property type="term" value="C:cytosol"/>
    <property type="evidence" value="ECO:0007669"/>
    <property type="project" value="TreeGrafter"/>
</dbReference>
<dbReference type="OrthoDB" id="292964at2759"/>
<feature type="compositionally biased region" description="Polar residues" evidence="2">
    <location>
        <begin position="193"/>
        <end position="203"/>
    </location>
</feature>
<dbReference type="InterPro" id="IPR038765">
    <property type="entry name" value="Papain-like_cys_pep_sf"/>
</dbReference>
<name>A0A2V3INW2_9FLOR</name>
<gene>
    <name evidence="4" type="ORF">BWQ96_06494</name>
</gene>
<dbReference type="Pfam" id="PF00443">
    <property type="entry name" value="UCH"/>
    <property type="match status" value="1"/>
</dbReference>
<dbReference type="InterPro" id="IPR028889">
    <property type="entry name" value="USP"/>
</dbReference>
<evidence type="ECO:0000313" key="4">
    <source>
        <dbReference type="EMBL" id="PXF43762.1"/>
    </source>
</evidence>
<dbReference type="GO" id="GO:0006508">
    <property type="term" value="P:proteolysis"/>
    <property type="evidence" value="ECO:0007669"/>
    <property type="project" value="UniProtKB-KW"/>
</dbReference>
<comment type="similarity">
    <text evidence="1">Belongs to the peptidase C19 family.</text>
</comment>
<reference evidence="4 5" key="1">
    <citation type="journal article" date="2018" name="Mol. Biol. Evol.">
        <title>Analysis of the draft genome of the red seaweed Gracilariopsis chorda provides insights into genome size evolution in Rhodophyta.</title>
        <authorList>
            <person name="Lee J."/>
            <person name="Yang E.C."/>
            <person name="Graf L."/>
            <person name="Yang J.H."/>
            <person name="Qiu H."/>
            <person name="Zel Zion U."/>
            <person name="Chan C.X."/>
            <person name="Stephens T.G."/>
            <person name="Weber A.P.M."/>
            <person name="Boo G.H."/>
            <person name="Boo S.M."/>
            <person name="Kim K.M."/>
            <person name="Shin Y."/>
            <person name="Jung M."/>
            <person name="Lee S.J."/>
            <person name="Yim H.S."/>
            <person name="Lee J.H."/>
            <person name="Bhattacharya D."/>
            <person name="Yoon H.S."/>
        </authorList>
    </citation>
    <scope>NUCLEOTIDE SEQUENCE [LARGE SCALE GENOMIC DNA]</scope>
    <source>
        <strain evidence="4 5">SKKU-2015</strain>
        <tissue evidence="4">Whole body</tissue>
    </source>
</reference>
<feature type="region of interest" description="Disordered" evidence="2">
    <location>
        <begin position="1"/>
        <end position="22"/>
    </location>
</feature>
<keyword evidence="1" id="KW-0788">Thiol protease</keyword>
<feature type="compositionally biased region" description="Low complexity" evidence="2">
    <location>
        <begin position="168"/>
        <end position="179"/>
    </location>
</feature>
<dbReference type="EMBL" id="NBIV01000112">
    <property type="protein sequence ID" value="PXF43762.1"/>
    <property type="molecule type" value="Genomic_DNA"/>
</dbReference>
<dbReference type="PROSITE" id="PS00972">
    <property type="entry name" value="USP_1"/>
    <property type="match status" value="1"/>
</dbReference>
<proteinExistence type="inferred from homology"/>
<protein>
    <recommendedName>
        <fullName evidence="1">Ubiquitin carboxyl-terminal hydrolase</fullName>
        <ecNumber evidence="1">3.4.19.12</ecNumber>
    </recommendedName>
</protein>
<accession>A0A2V3INW2</accession>
<dbReference type="InterPro" id="IPR050164">
    <property type="entry name" value="Peptidase_C19"/>
</dbReference>
<dbReference type="InterPro" id="IPR001394">
    <property type="entry name" value="Peptidase_C19_UCH"/>
</dbReference>
<dbReference type="PANTHER" id="PTHR24006">
    <property type="entry name" value="UBIQUITIN CARBOXYL-TERMINAL HYDROLASE"/>
    <property type="match status" value="1"/>
</dbReference>
<dbReference type="PROSITE" id="PS00973">
    <property type="entry name" value="USP_2"/>
    <property type="match status" value="1"/>
</dbReference>
<keyword evidence="1" id="KW-0833">Ubl conjugation pathway</keyword>
<dbReference type="STRING" id="448386.A0A2V3INW2"/>
<dbReference type="Gene3D" id="3.90.70.10">
    <property type="entry name" value="Cysteine proteinases"/>
    <property type="match status" value="1"/>
</dbReference>
<dbReference type="Proteomes" id="UP000247409">
    <property type="component" value="Unassembled WGS sequence"/>
</dbReference>
<dbReference type="GO" id="GO:0016579">
    <property type="term" value="P:protein deubiquitination"/>
    <property type="evidence" value="ECO:0007669"/>
    <property type="project" value="InterPro"/>
</dbReference>
<sequence length="469" mass="52273">MPDPATPPSTPPPTPPPLPHPPGLLNLGNTCYINSVLQVLYNLPSFRQALAPWRCPRSPDFACELATALQTLFATLDRAQLLQTSRPPNATVAEDDECDTLDTDPLDDLRENLDYVSPSSFVSLLRDERCDFEAVGQQDAHEFLRFLLDKVDAALNSPPPDHRSQCKQPQPSSSASTTSDHLTRIRGGEASKPANQDVPNSSVAAPIKATDTTCPRSAKRRRVSEPSPHSLTQQSDPPSSSIDTAYPRKRFRPTLVPDLFEGKAITATRCDFCETMSNRAEQFLDVSLPVEAGRNLDWAWSKTGAREKLAGVNKYSCDTCNTYTEAQRWWRVEVLPQVLTVHLKLFAFDSPYTGSGGKVAVAMPCPFEMRMSEWCTDECEQKDIEYNLSAVIVHEGNGASSGHYYSYIYRHDKAEWYVYDDSMVSVVSRRELQQKLFTAARSRRTAYLLFYTQSATSELTTEPDNDASS</sequence>
<evidence type="ECO:0000256" key="2">
    <source>
        <dbReference type="SAM" id="MobiDB-lite"/>
    </source>
</evidence>
<feature type="domain" description="USP" evidence="3">
    <location>
        <begin position="22"/>
        <end position="454"/>
    </location>
</feature>
<dbReference type="SUPFAM" id="SSF54001">
    <property type="entry name" value="Cysteine proteinases"/>
    <property type="match status" value="1"/>
</dbReference>
<keyword evidence="1" id="KW-0645">Protease</keyword>
<keyword evidence="5" id="KW-1185">Reference proteome</keyword>
<dbReference type="PROSITE" id="PS50235">
    <property type="entry name" value="USP_3"/>
    <property type="match status" value="1"/>
</dbReference>
<comment type="caution">
    <text evidence="4">The sequence shown here is derived from an EMBL/GenBank/DDBJ whole genome shotgun (WGS) entry which is preliminary data.</text>
</comment>
<comment type="catalytic activity">
    <reaction evidence="1">
        <text>Thiol-dependent hydrolysis of ester, thioester, amide, peptide and isopeptide bonds formed by the C-terminal Gly of ubiquitin (a 76-residue protein attached to proteins as an intracellular targeting signal).</text>
        <dbReference type="EC" id="3.4.19.12"/>
    </reaction>
</comment>
<evidence type="ECO:0000259" key="3">
    <source>
        <dbReference type="PROSITE" id="PS50235"/>
    </source>
</evidence>
<dbReference type="GO" id="GO:0005634">
    <property type="term" value="C:nucleus"/>
    <property type="evidence" value="ECO:0007669"/>
    <property type="project" value="TreeGrafter"/>
</dbReference>
<dbReference type="InterPro" id="IPR018200">
    <property type="entry name" value="USP_CS"/>
</dbReference>
<evidence type="ECO:0000313" key="5">
    <source>
        <dbReference type="Proteomes" id="UP000247409"/>
    </source>
</evidence>
<dbReference type="PANTHER" id="PTHR24006:SF905">
    <property type="entry name" value="UBIQUITIN CARBOXYL-TERMINAL HYDROLASE 1"/>
    <property type="match status" value="1"/>
</dbReference>
<dbReference type="AlphaFoldDB" id="A0A2V3INW2"/>